<dbReference type="SMR" id="A0A9R0CZB2"/>
<dbReference type="Proteomes" id="UP000829999">
    <property type="component" value="Chromosome 7"/>
</dbReference>
<dbReference type="SMART" id="SM00708">
    <property type="entry name" value="PhBP"/>
    <property type="match status" value="1"/>
</dbReference>
<keyword evidence="2" id="KW-0813">Transport</keyword>
<dbReference type="GO" id="GO:0005549">
    <property type="term" value="F:odorant binding"/>
    <property type="evidence" value="ECO:0007669"/>
    <property type="project" value="InterPro"/>
</dbReference>
<keyword evidence="4" id="KW-1185">Reference proteome</keyword>
<dbReference type="Pfam" id="PF01395">
    <property type="entry name" value="PBP_GOBP"/>
    <property type="match status" value="1"/>
</dbReference>
<dbReference type="GeneID" id="118265736"/>
<dbReference type="AlphaFoldDB" id="A0A9R0CZB2"/>
<dbReference type="CDD" id="cd23992">
    <property type="entry name" value="PBP_GOBP"/>
    <property type="match status" value="1"/>
</dbReference>
<evidence type="ECO:0000313" key="4">
    <source>
        <dbReference type="Proteomes" id="UP000829999"/>
    </source>
</evidence>
<keyword evidence="3" id="KW-0732">Signal</keyword>
<sequence>MLGMKAIVVLCLIVYEAGLVHGEHEVSVLRAVSTSIGDTLLECQTELDIKNEVIQSFLNFWDLKNPADNKEWGCALDCVFQKNAFLTPDGKTVISANVREFCKAAGADELMSVRMVDLFEMCKDGAKKIISKCDNALEVTKCFRHGIVQLDWAPEHNFWNRTREHPDNIPVQRTDIVKIPLPQRHSSLNVWRRRFGYRRLASILRRSFC</sequence>
<organism evidence="4 5">
    <name type="scientific">Spodoptera frugiperda</name>
    <name type="common">Fall armyworm</name>
    <dbReference type="NCBI Taxonomy" id="7108"/>
    <lineage>
        <taxon>Eukaryota</taxon>
        <taxon>Metazoa</taxon>
        <taxon>Ecdysozoa</taxon>
        <taxon>Arthropoda</taxon>
        <taxon>Hexapoda</taxon>
        <taxon>Insecta</taxon>
        <taxon>Pterygota</taxon>
        <taxon>Neoptera</taxon>
        <taxon>Endopterygota</taxon>
        <taxon>Lepidoptera</taxon>
        <taxon>Glossata</taxon>
        <taxon>Ditrysia</taxon>
        <taxon>Noctuoidea</taxon>
        <taxon>Noctuidae</taxon>
        <taxon>Amphipyrinae</taxon>
        <taxon>Spodoptera</taxon>
    </lineage>
</organism>
<dbReference type="RefSeq" id="XP_035434730.2">
    <property type="nucleotide sequence ID" value="XM_035578837.2"/>
</dbReference>
<name>A0A9R0CZB2_SPOFR</name>
<dbReference type="Gene3D" id="1.10.238.20">
    <property type="entry name" value="Pheromone/general odorant binding protein domain"/>
    <property type="match status" value="1"/>
</dbReference>
<dbReference type="InterPro" id="IPR006170">
    <property type="entry name" value="PBP/GOBP"/>
</dbReference>
<protein>
    <submittedName>
        <fullName evidence="5">Pheromone-binding protein-like</fullName>
    </submittedName>
</protein>
<evidence type="ECO:0000256" key="3">
    <source>
        <dbReference type="SAM" id="SignalP"/>
    </source>
</evidence>
<accession>A0A9R0CZB2</accession>
<comment type="similarity">
    <text evidence="1">Belongs to the PBP/GOBP family.</text>
</comment>
<evidence type="ECO:0000256" key="1">
    <source>
        <dbReference type="ARBA" id="ARBA00008098"/>
    </source>
</evidence>
<dbReference type="SUPFAM" id="SSF47565">
    <property type="entry name" value="Insect pheromone/odorant-binding proteins"/>
    <property type="match status" value="1"/>
</dbReference>
<gene>
    <name evidence="5" type="primary">LOC118265736</name>
</gene>
<proteinExistence type="inferred from homology"/>
<evidence type="ECO:0000256" key="2">
    <source>
        <dbReference type="ARBA" id="ARBA00022448"/>
    </source>
</evidence>
<feature type="signal peptide" evidence="3">
    <location>
        <begin position="1"/>
        <end position="22"/>
    </location>
</feature>
<feature type="chain" id="PRO_5040301910" evidence="3">
    <location>
        <begin position="23"/>
        <end position="209"/>
    </location>
</feature>
<dbReference type="InterPro" id="IPR036728">
    <property type="entry name" value="PBP_GOBP_sf"/>
</dbReference>
<reference evidence="5" key="1">
    <citation type="submission" date="2025-08" db="UniProtKB">
        <authorList>
            <consortium name="RefSeq"/>
        </authorList>
    </citation>
    <scope>IDENTIFICATION</scope>
    <source>
        <tissue evidence="5">Whole larval tissue</tissue>
    </source>
</reference>
<evidence type="ECO:0000313" key="5">
    <source>
        <dbReference type="RefSeq" id="XP_035434730.2"/>
    </source>
</evidence>
<dbReference type="OrthoDB" id="6897701at2759"/>
<dbReference type="InterPro" id="IPR006072">
    <property type="entry name" value="Odorant/phero-bd_Lep"/>
</dbReference>
<dbReference type="PRINTS" id="PR00484">
    <property type="entry name" value="PBPGOBP"/>
</dbReference>